<protein>
    <recommendedName>
        <fullName evidence="1">Aminotransferase class I/classII large domain-containing protein</fullName>
    </recommendedName>
</protein>
<dbReference type="SMR" id="A2DB48"/>
<dbReference type="OMA" id="IDESFVM"/>
<gene>
    <name evidence="2" type="ORF">TVAG_378570</name>
</gene>
<feature type="domain" description="Aminotransferase class I/classII large" evidence="1">
    <location>
        <begin position="43"/>
        <end position="336"/>
    </location>
</feature>
<dbReference type="STRING" id="5722.A2DB48"/>
<dbReference type="InterPro" id="IPR015422">
    <property type="entry name" value="PyrdxlP-dep_Trfase_small"/>
</dbReference>
<name>A2DB48_TRIV3</name>
<dbReference type="InParanoid" id="A2DB48"/>
<dbReference type="Pfam" id="PF00155">
    <property type="entry name" value="Aminotran_1_2"/>
    <property type="match status" value="1"/>
</dbReference>
<keyword evidence="3" id="KW-1185">Reference proteome</keyword>
<dbReference type="RefSeq" id="XP_001583364.1">
    <property type="nucleotide sequence ID" value="XM_001583314.1"/>
</dbReference>
<dbReference type="SUPFAM" id="SSF53383">
    <property type="entry name" value="PLP-dependent transferases"/>
    <property type="match status" value="1"/>
</dbReference>
<organism evidence="2 3">
    <name type="scientific">Trichomonas vaginalis (strain ATCC PRA-98 / G3)</name>
    <dbReference type="NCBI Taxonomy" id="412133"/>
    <lineage>
        <taxon>Eukaryota</taxon>
        <taxon>Metamonada</taxon>
        <taxon>Parabasalia</taxon>
        <taxon>Trichomonadida</taxon>
        <taxon>Trichomonadidae</taxon>
        <taxon>Trichomonas</taxon>
    </lineage>
</organism>
<evidence type="ECO:0000313" key="3">
    <source>
        <dbReference type="Proteomes" id="UP000001542"/>
    </source>
</evidence>
<dbReference type="GO" id="GO:0030170">
    <property type="term" value="F:pyridoxal phosphate binding"/>
    <property type="evidence" value="ECO:0007669"/>
    <property type="project" value="InterPro"/>
</dbReference>
<dbReference type="eggNOG" id="ENOG502QWS0">
    <property type="taxonomic scope" value="Eukaryota"/>
</dbReference>
<dbReference type="Gene3D" id="3.40.640.10">
    <property type="entry name" value="Type I PLP-dependent aspartate aminotransferase-like (Major domain)"/>
    <property type="match status" value="1"/>
</dbReference>
<dbReference type="VEuPathDB" id="TrichDB:TVAGG3_0509690"/>
<reference evidence="2" key="2">
    <citation type="journal article" date="2007" name="Science">
        <title>Draft genome sequence of the sexually transmitted pathogen Trichomonas vaginalis.</title>
        <authorList>
            <person name="Carlton J.M."/>
            <person name="Hirt R.P."/>
            <person name="Silva J.C."/>
            <person name="Delcher A.L."/>
            <person name="Schatz M."/>
            <person name="Zhao Q."/>
            <person name="Wortman J.R."/>
            <person name="Bidwell S.L."/>
            <person name="Alsmark U.C.M."/>
            <person name="Besteiro S."/>
            <person name="Sicheritz-Ponten T."/>
            <person name="Noel C.J."/>
            <person name="Dacks J.B."/>
            <person name="Foster P.G."/>
            <person name="Simillion C."/>
            <person name="Van de Peer Y."/>
            <person name="Miranda-Saavedra D."/>
            <person name="Barton G.J."/>
            <person name="Westrop G.D."/>
            <person name="Mueller S."/>
            <person name="Dessi D."/>
            <person name="Fiori P.L."/>
            <person name="Ren Q."/>
            <person name="Paulsen I."/>
            <person name="Zhang H."/>
            <person name="Bastida-Corcuera F.D."/>
            <person name="Simoes-Barbosa A."/>
            <person name="Brown M.T."/>
            <person name="Hayes R.D."/>
            <person name="Mukherjee M."/>
            <person name="Okumura C.Y."/>
            <person name="Schneider R."/>
            <person name="Smith A.J."/>
            <person name="Vanacova S."/>
            <person name="Villalvazo M."/>
            <person name="Haas B.J."/>
            <person name="Pertea M."/>
            <person name="Feldblyum T.V."/>
            <person name="Utterback T.R."/>
            <person name="Shu C.L."/>
            <person name="Osoegawa K."/>
            <person name="de Jong P.J."/>
            <person name="Hrdy I."/>
            <person name="Horvathova L."/>
            <person name="Zubacova Z."/>
            <person name="Dolezal P."/>
            <person name="Malik S.B."/>
            <person name="Logsdon J.M. Jr."/>
            <person name="Henze K."/>
            <person name="Gupta A."/>
            <person name="Wang C.C."/>
            <person name="Dunne R.L."/>
            <person name="Upcroft J.A."/>
            <person name="Upcroft P."/>
            <person name="White O."/>
            <person name="Salzberg S.L."/>
            <person name="Tang P."/>
            <person name="Chiu C.-H."/>
            <person name="Lee Y.-S."/>
            <person name="Embley T.M."/>
            <person name="Coombs G.H."/>
            <person name="Mottram J.C."/>
            <person name="Tachezy J."/>
            <person name="Fraser-Liggett C.M."/>
            <person name="Johnson P.J."/>
        </authorList>
    </citation>
    <scope>NUCLEOTIDE SEQUENCE [LARGE SCALE GENOMIC DNA]</scope>
    <source>
        <strain evidence="2">G3</strain>
    </source>
</reference>
<dbReference type="InterPro" id="IPR015421">
    <property type="entry name" value="PyrdxlP-dep_Trfase_major"/>
</dbReference>
<proteinExistence type="predicted"/>
<dbReference type="InterPro" id="IPR004839">
    <property type="entry name" value="Aminotransferase_I/II_large"/>
</dbReference>
<dbReference type="InterPro" id="IPR015424">
    <property type="entry name" value="PyrdxlP-dep_Trfase"/>
</dbReference>
<dbReference type="Proteomes" id="UP000001542">
    <property type="component" value="Unassembled WGS sequence"/>
</dbReference>
<dbReference type="AlphaFoldDB" id="A2DB48"/>
<dbReference type="PANTHER" id="PTHR43799">
    <property type="entry name" value="AMINOTRANSFERASE, PUTATIVE-RELATED"/>
    <property type="match status" value="1"/>
</dbReference>
<evidence type="ECO:0000259" key="1">
    <source>
        <dbReference type="Pfam" id="PF00155"/>
    </source>
</evidence>
<dbReference type="CDD" id="cd00609">
    <property type="entry name" value="AAT_like"/>
    <property type="match status" value="1"/>
</dbReference>
<dbReference type="PANTHER" id="PTHR43799:SF1">
    <property type="entry name" value="ASPARTATE AMINOTRANSFERASE"/>
    <property type="match status" value="1"/>
</dbReference>
<evidence type="ECO:0000313" key="2">
    <source>
        <dbReference type="EMBL" id="EAY22378.1"/>
    </source>
</evidence>
<dbReference type="VEuPathDB" id="TrichDB:TVAG_378570"/>
<dbReference type="KEGG" id="tva:5467933"/>
<dbReference type="Gene3D" id="3.90.1150.10">
    <property type="entry name" value="Aspartate Aminotransferase, domain 1"/>
    <property type="match status" value="1"/>
</dbReference>
<accession>A2DB48</accession>
<sequence length="362" mass="41202">MFGDGIDPLTKYQRPPVQCYHGGQSFRYCPDFKCDFSVTTNVSGPPQHAIEAAKKVFTEIEHYPDQDAWVPRCHVADVLGISPFQIRVGNGASEFIDILSRIWKPGTTWRPYPNTVQYLEFKRAFTNAGQTEVAVDNANAEVTIIVNPNSVTGEFIDLPQMREIIARDSKSTFIIDESFVMCYGPEWFNHSAIQLIKEFGDRVIVLTSWTKVLACPLLRLGTVISTEAMTQRIAKIQAPWTVNGFAQAFFANAIHDTDYFKEMWDITPKWNEEMRKLLTEYGGEIYTNAPTWVPYVYVDLHSKEAAERATQLAFDSGLPVRHCDDYGCPTALRLGVRDIKFLQMLINVWKQDEQLESLVHAK</sequence>
<reference evidence="2" key="1">
    <citation type="submission" date="2006-10" db="EMBL/GenBank/DDBJ databases">
        <authorList>
            <person name="Amadeo P."/>
            <person name="Zhao Q."/>
            <person name="Wortman J."/>
            <person name="Fraser-Liggett C."/>
            <person name="Carlton J."/>
        </authorList>
    </citation>
    <scope>NUCLEOTIDE SEQUENCE</scope>
    <source>
        <strain evidence="2">G3</strain>
    </source>
</reference>
<dbReference type="EMBL" id="DS113184">
    <property type="protein sequence ID" value="EAY22378.1"/>
    <property type="molecule type" value="Genomic_DNA"/>
</dbReference>
<dbReference type="OrthoDB" id="2108at2759"/>